<dbReference type="PANTHER" id="PTHR39173:SF1">
    <property type="entry name" value="ACETYLTRANSFERASE"/>
    <property type="match status" value="1"/>
</dbReference>
<dbReference type="Pfam" id="PF00583">
    <property type="entry name" value="Acetyltransf_1"/>
    <property type="match status" value="1"/>
</dbReference>
<dbReference type="RefSeq" id="WP_209460175.1">
    <property type="nucleotide sequence ID" value="NZ_JAGGKC010000022.1"/>
</dbReference>
<dbReference type="EMBL" id="JAGGKC010000022">
    <property type="protein sequence ID" value="MBP1919994.1"/>
    <property type="molecule type" value="Genomic_DNA"/>
</dbReference>
<protein>
    <submittedName>
        <fullName evidence="2">Acetyltransferase</fullName>
    </submittedName>
</protein>
<gene>
    <name evidence="2" type="ORF">J2Z34_002492</name>
</gene>
<dbReference type="Gene3D" id="3.40.630.30">
    <property type="match status" value="1"/>
</dbReference>
<sequence length="169" mass="19321">MKFVEASTINEARFKEYLAEWYAGNEKIVPMSTDIADKSFSKWREETIAFRDAKTVPDWFVRSETFFLCEDNGYILGAANVRYALNDNLMKSGGHIGYGIRPSERSKGYAFIILKLALDKLASNGVKKALLTVSRYNRDSKNVIKKAHGVLENSYEKDGDVIERYWITL</sequence>
<dbReference type="InterPro" id="IPR016181">
    <property type="entry name" value="Acyl_CoA_acyltransferase"/>
</dbReference>
<evidence type="ECO:0000313" key="3">
    <source>
        <dbReference type="Proteomes" id="UP001519271"/>
    </source>
</evidence>
<dbReference type="PROSITE" id="PS51186">
    <property type="entry name" value="GNAT"/>
    <property type="match status" value="1"/>
</dbReference>
<dbReference type="SUPFAM" id="SSF55729">
    <property type="entry name" value="Acyl-CoA N-acyltransferases (Nat)"/>
    <property type="match status" value="1"/>
</dbReference>
<dbReference type="InterPro" id="IPR000182">
    <property type="entry name" value="GNAT_dom"/>
</dbReference>
<organism evidence="2 3">
    <name type="scientific">Youngiibacter multivorans</name>
    <dbReference type="NCBI Taxonomy" id="937251"/>
    <lineage>
        <taxon>Bacteria</taxon>
        <taxon>Bacillati</taxon>
        <taxon>Bacillota</taxon>
        <taxon>Clostridia</taxon>
        <taxon>Eubacteriales</taxon>
        <taxon>Clostridiaceae</taxon>
        <taxon>Youngiibacter</taxon>
    </lineage>
</organism>
<evidence type="ECO:0000313" key="2">
    <source>
        <dbReference type="EMBL" id="MBP1919994.1"/>
    </source>
</evidence>
<dbReference type="PANTHER" id="PTHR39173">
    <property type="entry name" value="ACETYLTRANSFERASE"/>
    <property type="match status" value="1"/>
</dbReference>
<accession>A0ABS4G641</accession>
<reference evidence="2 3" key="1">
    <citation type="submission" date="2021-03" db="EMBL/GenBank/DDBJ databases">
        <title>Genomic Encyclopedia of Type Strains, Phase IV (KMG-IV): sequencing the most valuable type-strain genomes for metagenomic binning, comparative biology and taxonomic classification.</title>
        <authorList>
            <person name="Goeker M."/>
        </authorList>
    </citation>
    <scope>NUCLEOTIDE SEQUENCE [LARGE SCALE GENOMIC DNA]</scope>
    <source>
        <strain evidence="2 3">DSM 6139</strain>
    </source>
</reference>
<keyword evidence="3" id="KW-1185">Reference proteome</keyword>
<dbReference type="Proteomes" id="UP001519271">
    <property type="component" value="Unassembled WGS sequence"/>
</dbReference>
<comment type="caution">
    <text evidence="2">The sequence shown here is derived from an EMBL/GenBank/DDBJ whole genome shotgun (WGS) entry which is preliminary data.</text>
</comment>
<evidence type="ECO:0000259" key="1">
    <source>
        <dbReference type="PROSITE" id="PS51186"/>
    </source>
</evidence>
<name>A0ABS4G641_9CLOT</name>
<feature type="domain" description="N-acetyltransferase" evidence="1">
    <location>
        <begin position="26"/>
        <end position="169"/>
    </location>
</feature>
<proteinExistence type="predicted"/>